<protein>
    <recommendedName>
        <fullName evidence="5">DUF3014 domain-containing protein</fullName>
    </recommendedName>
</protein>
<reference evidence="3 4" key="1">
    <citation type="submission" date="2019-12" db="EMBL/GenBank/DDBJ databases">
        <title>Genome sequencing and assembly of endphytes of Porphyra tenera.</title>
        <authorList>
            <person name="Park J.M."/>
            <person name="Shin R."/>
            <person name="Jo S.H."/>
        </authorList>
    </citation>
    <scope>NUCLEOTIDE SEQUENCE [LARGE SCALE GENOMIC DNA]</scope>
    <source>
        <strain evidence="3 4">GPM4</strain>
    </source>
</reference>
<keyword evidence="4" id="KW-1185">Reference proteome</keyword>
<feature type="compositionally biased region" description="Acidic residues" evidence="1">
    <location>
        <begin position="59"/>
        <end position="88"/>
    </location>
</feature>
<dbReference type="RefSeq" id="WP_160180473.1">
    <property type="nucleotide sequence ID" value="NZ_CP047656.1"/>
</dbReference>
<dbReference type="OrthoDB" id="5502479at2"/>
<evidence type="ECO:0000256" key="1">
    <source>
        <dbReference type="SAM" id="MobiDB-lite"/>
    </source>
</evidence>
<feature type="region of interest" description="Disordered" evidence="1">
    <location>
        <begin position="53"/>
        <end position="90"/>
    </location>
</feature>
<evidence type="ECO:0008006" key="5">
    <source>
        <dbReference type="Google" id="ProtNLM"/>
    </source>
</evidence>
<dbReference type="KEGG" id="pmes:FX988_02668"/>
<evidence type="ECO:0000313" key="3">
    <source>
        <dbReference type="EMBL" id="QHJ12411.1"/>
    </source>
</evidence>
<evidence type="ECO:0000256" key="2">
    <source>
        <dbReference type="SAM" id="Phobius"/>
    </source>
</evidence>
<proteinExistence type="predicted"/>
<keyword evidence="2" id="KW-0812">Transmembrane</keyword>
<accession>A0A857JN32</accession>
<keyword evidence="2" id="KW-0472">Membrane</keyword>
<keyword evidence="2" id="KW-1133">Transmembrane helix</keyword>
<organism evidence="3 4">
    <name type="scientific">Paraglaciecola mesophila</name>
    <dbReference type="NCBI Taxonomy" id="197222"/>
    <lineage>
        <taxon>Bacteria</taxon>
        <taxon>Pseudomonadati</taxon>
        <taxon>Pseudomonadota</taxon>
        <taxon>Gammaproteobacteria</taxon>
        <taxon>Alteromonadales</taxon>
        <taxon>Alteromonadaceae</taxon>
        <taxon>Paraglaciecola</taxon>
    </lineage>
</organism>
<dbReference type="EMBL" id="CP047656">
    <property type="protein sequence ID" value="QHJ12411.1"/>
    <property type="molecule type" value="Genomic_DNA"/>
</dbReference>
<sequence length="279" mass="31487">MSEEDVKSKSLVPYVAIAVVLIVVIGAVLFWPADKPIEPVPPVDVPVTTIPEVEPLPMPEEEPMEEEPEVMPEPEVEPEPIPEPEPVDTSDGAVKTELLKLSDYGELARLLVNDDLLQRFVITTNNLADEELPANHQVLAKPDQAFRTFQQADKEWIDPASYKRYTPYVDVLESLDPESLEQLYQEYKPAINEIFAEISSPGQDFDETLIEAIDLLLDTPEVPMPVEVYTDSVMFKFKDQRLEALAAPQKQLLRTGPENMRRIKAKLRELRTAIAADQE</sequence>
<dbReference type="Proteomes" id="UP000464524">
    <property type="component" value="Chromosome"/>
</dbReference>
<name>A0A857JN32_9ALTE</name>
<dbReference type="Pfam" id="PF11219">
    <property type="entry name" value="DUF3014"/>
    <property type="match status" value="1"/>
</dbReference>
<evidence type="ECO:0000313" key="4">
    <source>
        <dbReference type="Proteomes" id="UP000464524"/>
    </source>
</evidence>
<dbReference type="InterPro" id="IPR021382">
    <property type="entry name" value="DUF3014"/>
</dbReference>
<dbReference type="AlphaFoldDB" id="A0A857JN32"/>
<feature type="transmembrane region" description="Helical" evidence="2">
    <location>
        <begin position="12"/>
        <end position="33"/>
    </location>
</feature>
<gene>
    <name evidence="3" type="ORF">FX988_02668</name>
</gene>